<dbReference type="Proteomes" id="UP000450676">
    <property type="component" value="Unassembled WGS sequence"/>
</dbReference>
<dbReference type="RefSeq" id="WP_223149380.1">
    <property type="nucleotide sequence ID" value="NZ_WWCU01000029.1"/>
</dbReference>
<accession>A0A7X4KP51</accession>
<proteinExistence type="predicted"/>
<evidence type="ECO:0000313" key="1">
    <source>
        <dbReference type="EMBL" id="MYN09928.1"/>
    </source>
</evidence>
<sequence>MRTMSLPPQGSALHSPAALGGYDLVWALAPETLRGQLAGLQKSGKLPSEVLVGNLEESGLVIGGADADRVRVAVPQLTLDAATPRSASLELLFTSGNMSFYNAFGNRSSVLKQSVAGWKLTFNVKLQLAPVTLDDALRGASADCARALMRFDETRYRLHALTLDFDHSDLMHADESRSKLGTDNPVLAGNFVNFIGAWLKGLAETGAAFVLGYAAVRATPGEDTLSRLQAGSVSVAAAGTLNLLHMLGRKASSDGRGVAGGPGLAAVRPGYAPGCAARAVLSREVFFKRFLKPLLIDPIQERLNQLPDYRNLRVALDGGLNREESFNEKSGVSATMDNGVRAQFVANSGGWGYRDHVLLHWREGNRLSHVRESEQDLQFSVTVSSQPDSMGVPRLTVDLYSSLMRYEWDRASQKMALFNRKVNLGKGWARSTMHWAMRLQFLADDLGAIRVMVTPKRSPAATDSGVVGMYMVSDALGHLLNMNKLSNEWEGNPASLGAVQQEVVAGFSVAATELFNQMAGQLVLPSGPQPGCRRVQLNEDGDIELDLGW</sequence>
<organism evidence="1 2">
    <name type="scientific">Pseudoduganella aquatica</name>
    <dbReference type="NCBI Taxonomy" id="2660641"/>
    <lineage>
        <taxon>Bacteria</taxon>
        <taxon>Pseudomonadati</taxon>
        <taxon>Pseudomonadota</taxon>
        <taxon>Betaproteobacteria</taxon>
        <taxon>Burkholderiales</taxon>
        <taxon>Oxalobacteraceae</taxon>
        <taxon>Telluria group</taxon>
        <taxon>Pseudoduganella</taxon>
    </lineage>
</organism>
<keyword evidence="2" id="KW-1185">Reference proteome</keyword>
<name>A0A7X4KP51_9BURK</name>
<dbReference type="AlphaFoldDB" id="A0A7X4KP51"/>
<reference evidence="1 2" key="1">
    <citation type="submission" date="2019-12" db="EMBL/GenBank/DDBJ databases">
        <title>Novel species isolated from a subtropical stream in China.</title>
        <authorList>
            <person name="Lu H."/>
        </authorList>
    </citation>
    <scope>NUCLEOTIDE SEQUENCE [LARGE SCALE GENOMIC DNA]</scope>
    <source>
        <strain evidence="1 2">FT127W</strain>
    </source>
</reference>
<dbReference type="EMBL" id="WWCU01000029">
    <property type="protein sequence ID" value="MYN09928.1"/>
    <property type="molecule type" value="Genomic_DNA"/>
</dbReference>
<evidence type="ECO:0008006" key="3">
    <source>
        <dbReference type="Google" id="ProtNLM"/>
    </source>
</evidence>
<comment type="caution">
    <text evidence="1">The sequence shown here is derived from an EMBL/GenBank/DDBJ whole genome shotgun (WGS) entry which is preliminary data.</text>
</comment>
<gene>
    <name evidence="1" type="ORF">GTP77_21650</name>
</gene>
<protein>
    <recommendedName>
        <fullName evidence="3">TULIP family P47-like protein</fullName>
    </recommendedName>
</protein>
<evidence type="ECO:0000313" key="2">
    <source>
        <dbReference type="Proteomes" id="UP000450676"/>
    </source>
</evidence>